<gene>
    <name evidence="2" type="ORF">GC106_67030</name>
</gene>
<evidence type="ECO:0000313" key="3">
    <source>
        <dbReference type="Proteomes" id="UP000763557"/>
    </source>
</evidence>
<dbReference type="Proteomes" id="UP000763557">
    <property type="component" value="Unassembled WGS sequence"/>
</dbReference>
<dbReference type="EMBL" id="JAAATY010000027">
    <property type="protein sequence ID" value="NRN69446.1"/>
    <property type="molecule type" value="Genomic_DNA"/>
</dbReference>
<feature type="compositionally biased region" description="Polar residues" evidence="1">
    <location>
        <begin position="58"/>
        <end position="79"/>
    </location>
</feature>
<reference evidence="2 3" key="1">
    <citation type="submission" date="2020-01" db="EMBL/GenBank/DDBJ databases">
        <title>Kibdelosporangium persica a novel Actinomycetes from a hot desert in Iran.</title>
        <authorList>
            <person name="Safaei N."/>
            <person name="Zaburannyi N."/>
            <person name="Mueller R."/>
            <person name="Wink J."/>
        </authorList>
    </citation>
    <scope>NUCLEOTIDE SEQUENCE [LARGE SCALE GENOMIC DNA]</scope>
    <source>
        <strain evidence="2 3">4NS15</strain>
    </source>
</reference>
<proteinExistence type="predicted"/>
<feature type="region of interest" description="Disordered" evidence="1">
    <location>
        <begin position="57"/>
        <end position="96"/>
    </location>
</feature>
<evidence type="ECO:0008006" key="4">
    <source>
        <dbReference type="Google" id="ProtNLM"/>
    </source>
</evidence>
<dbReference type="RefSeq" id="WP_173139637.1">
    <property type="nucleotide sequence ID" value="NZ_CBCSGW010000023.1"/>
</dbReference>
<sequence>MGIFDIIKDKVSELMSGAGDKVTELTGAELPGAEATDQLTQSAGDFTDTAAAAGQDLAGTTQGLSDTVTDAANDLTGSASEAADSAISNAVDPRNR</sequence>
<protein>
    <recommendedName>
        <fullName evidence="4">MT0933-like antitoxin protein</fullName>
    </recommendedName>
</protein>
<accession>A0ABX2FDK4</accession>
<organism evidence="2 3">
    <name type="scientific">Kibdelosporangium persicum</name>
    <dbReference type="NCBI Taxonomy" id="2698649"/>
    <lineage>
        <taxon>Bacteria</taxon>
        <taxon>Bacillati</taxon>
        <taxon>Actinomycetota</taxon>
        <taxon>Actinomycetes</taxon>
        <taxon>Pseudonocardiales</taxon>
        <taxon>Pseudonocardiaceae</taxon>
        <taxon>Kibdelosporangium</taxon>
    </lineage>
</organism>
<evidence type="ECO:0000256" key="1">
    <source>
        <dbReference type="SAM" id="MobiDB-lite"/>
    </source>
</evidence>
<comment type="caution">
    <text evidence="2">The sequence shown here is derived from an EMBL/GenBank/DDBJ whole genome shotgun (WGS) entry which is preliminary data.</text>
</comment>
<name>A0ABX2FDK4_9PSEU</name>
<evidence type="ECO:0000313" key="2">
    <source>
        <dbReference type="EMBL" id="NRN69446.1"/>
    </source>
</evidence>
<keyword evidence="3" id="KW-1185">Reference proteome</keyword>